<organism evidence="1 2">
    <name type="scientific">Araneus ventricosus</name>
    <name type="common">Orbweaver spider</name>
    <name type="synonym">Epeira ventricosa</name>
    <dbReference type="NCBI Taxonomy" id="182803"/>
    <lineage>
        <taxon>Eukaryota</taxon>
        <taxon>Metazoa</taxon>
        <taxon>Ecdysozoa</taxon>
        <taxon>Arthropoda</taxon>
        <taxon>Chelicerata</taxon>
        <taxon>Arachnida</taxon>
        <taxon>Araneae</taxon>
        <taxon>Araneomorphae</taxon>
        <taxon>Entelegynae</taxon>
        <taxon>Araneoidea</taxon>
        <taxon>Araneidae</taxon>
        <taxon>Araneus</taxon>
    </lineage>
</organism>
<name>A0A4Y2NVN9_ARAVE</name>
<comment type="caution">
    <text evidence="1">The sequence shown here is derived from an EMBL/GenBank/DDBJ whole genome shotgun (WGS) entry which is preliminary data.</text>
</comment>
<dbReference type="OrthoDB" id="10062343at2759"/>
<keyword evidence="2" id="KW-1185">Reference proteome</keyword>
<reference evidence="1 2" key="1">
    <citation type="journal article" date="2019" name="Sci. Rep.">
        <title>Orb-weaving spider Araneus ventricosus genome elucidates the spidroin gene catalogue.</title>
        <authorList>
            <person name="Kono N."/>
            <person name="Nakamura H."/>
            <person name="Ohtoshi R."/>
            <person name="Moran D.A.P."/>
            <person name="Shinohara A."/>
            <person name="Yoshida Y."/>
            <person name="Fujiwara M."/>
            <person name="Mori M."/>
            <person name="Tomita M."/>
            <person name="Arakawa K."/>
        </authorList>
    </citation>
    <scope>NUCLEOTIDE SEQUENCE [LARGE SCALE GENOMIC DNA]</scope>
</reference>
<dbReference type="Proteomes" id="UP000499080">
    <property type="component" value="Unassembled WGS sequence"/>
</dbReference>
<dbReference type="EMBL" id="BGPR01010002">
    <property type="protein sequence ID" value="GBN43675.1"/>
    <property type="molecule type" value="Genomic_DNA"/>
</dbReference>
<evidence type="ECO:0000313" key="1">
    <source>
        <dbReference type="EMBL" id="GBN43675.1"/>
    </source>
</evidence>
<gene>
    <name evidence="1" type="ORF">AVEN_130875_1</name>
</gene>
<proteinExistence type="predicted"/>
<sequence length="159" mass="17330">MSQQPTFRAYSSPQALGKAVRKVKKSFPSSPRIKQAVMEKLASQIGLLIPSTKPQKKNGLSVKAFYYQDDVSRQLPGRKDRGTISTGTIAGAANRNTLLNKCCNATPLVEVRSALILGDDVRNAAYLVIQIKSICRVLYMDRNIFSPACKIASGVDEGL</sequence>
<accession>A0A4Y2NVN9</accession>
<dbReference type="AlphaFoldDB" id="A0A4Y2NVN9"/>
<evidence type="ECO:0000313" key="2">
    <source>
        <dbReference type="Proteomes" id="UP000499080"/>
    </source>
</evidence>
<protein>
    <submittedName>
        <fullName evidence="1">Uncharacterized protein</fullName>
    </submittedName>
</protein>